<dbReference type="KEGG" id="sus:Acid_6816"/>
<evidence type="ECO:0000256" key="1">
    <source>
        <dbReference type="SAM" id="SignalP"/>
    </source>
</evidence>
<protein>
    <recommendedName>
        <fullName evidence="3">ABC transporter substrate-binding protein</fullName>
    </recommendedName>
</protein>
<dbReference type="AlphaFoldDB" id="Q01RI7"/>
<proteinExistence type="predicted"/>
<dbReference type="EMBL" id="CP000473">
    <property type="protein sequence ID" value="ABJ87733.1"/>
    <property type="molecule type" value="Genomic_DNA"/>
</dbReference>
<name>Q01RI7_SOLUE</name>
<keyword evidence="1" id="KW-0732">Signal</keyword>
<accession>Q01RI7</accession>
<evidence type="ECO:0008006" key="3">
    <source>
        <dbReference type="Google" id="ProtNLM"/>
    </source>
</evidence>
<dbReference type="InParanoid" id="Q01RI7"/>
<reference evidence="2" key="1">
    <citation type="submission" date="2006-10" db="EMBL/GenBank/DDBJ databases">
        <title>Complete sequence of Solibacter usitatus Ellin6076.</title>
        <authorList>
            <consortium name="US DOE Joint Genome Institute"/>
            <person name="Copeland A."/>
            <person name="Lucas S."/>
            <person name="Lapidus A."/>
            <person name="Barry K."/>
            <person name="Detter J.C."/>
            <person name="Glavina del Rio T."/>
            <person name="Hammon N."/>
            <person name="Israni S."/>
            <person name="Dalin E."/>
            <person name="Tice H."/>
            <person name="Pitluck S."/>
            <person name="Thompson L.S."/>
            <person name="Brettin T."/>
            <person name="Bruce D."/>
            <person name="Han C."/>
            <person name="Tapia R."/>
            <person name="Gilna P."/>
            <person name="Schmutz J."/>
            <person name="Larimer F."/>
            <person name="Land M."/>
            <person name="Hauser L."/>
            <person name="Kyrpides N."/>
            <person name="Mikhailova N."/>
            <person name="Janssen P.H."/>
            <person name="Kuske C.R."/>
            <person name="Richardson P."/>
        </authorList>
    </citation>
    <scope>NUCLEOTIDE SEQUENCE</scope>
    <source>
        <strain evidence="2">Ellin6076</strain>
    </source>
</reference>
<feature type="chain" id="PRO_5004162510" description="ABC transporter substrate-binding protein" evidence="1">
    <location>
        <begin position="24"/>
        <end position="165"/>
    </location>
</feature>
<gene>
    <name evidence="2" type="ordered locus">Acid_6816</name>
</gene>
<sequence precursor="true">MRLKSKLALVALCLVMAASSVEAAQPSPLTTGIVQTVPGVGTFTGALTTTAFQATNGVLNAVGTLSGTLTNTTGQVIGTLSNAPITIPLTGLTGSCPILSLHTGQINLSLLGLNVTLSPIDLVITAQAAPGNLLGNLLCAVAHLLDTNGSLSGIVTLLNQILAAL</sequence>
<evidence type="ECO:0000313" key="2">
    <source>
        <dbReference type="EMBL" id="ABJ87733.1"/>
    </source>
</evidence>
<dbReference type="HOGENOM" id="CLU_126942_0_0_0"/>
<dbReference type="eggNOG" id="ENOG50334U4">
    <property type="taxonomic scope" value="Bacteria"/>
</dbReference>
<organism evidence="2">
    <name type="scientific">Solibacter usitatus (strain Ellin6076)</name>
    <dbReference type="NCBI Taxonomy" id="234267"/>
    <lineage>
        <taxon>Bacteria</taxon>
        <taxon>Pseudomonadati</taxon>
        <taxon>Acidobacteriota</taxon>
        <taxon>Terriglobia</taxon>
        <taxon>Bryobacterales</taxon>
        <taxon>Solibacteraceae</taxon>
        <taxon>Candidatus Solibacter</taxon>
    </lineage>
</organism>
<feature type="signal peptide" evidence="1">
    <location>
        <begin position="1"/>
        <end position="23"/>
    </location>
</feature>